<dbReference type="InterPro" id="IPR052189">
    <property type="entry name" value="L-asp_N-monooxygenase_NS-form"/>
</dbReference>
<evidence type="ECO:0000313" key="2">
    <source>
        <dbReference type="EMBL" id="NLF53796.1"/>
    </source>
</evidence>
<gene>
    <name evidence="2" type="ORF">GX576_05250</name>
</gene>
<dbReference type="InterPro" id="IPR038732">
    <property type="entry name" value="HpyO/CreE_NAD-binding"/>
</dbReference>
<dbReference type="Gene3D" id="3.50.50.60">
    <property type="entry name" value="FAD/NAD(P)-binding domain"/>
    <property type="match status" value="1"/>
</dbReference>
<evidence type="ECO:0000313" key="3">
    <source>
        <dbReference type="Proteomes" id="UP000536534"/>
    </source>
</evidence>
<accession>A0A7X7LVS6</accession>
<evidence type="ECO:0000259" key="1">
    <source>
        <dbReference type="Pfam" id="PF13454"/>
    </source>
</evidence>
<dbReference type="Pfam" id="PF13454">
    <property type="entry name" value="NAD_binding_9"/>
    <property type="match status" value="1"/>
</dbReference>
<feature type="domain" description="FAD-dependent urate hydroxylase HpyO/Asp monooxygenase CreE-like FAD/NAD(P)-binding" evidence="1">
    <location>
        <begin position="5"/>
        <end position="164"/>
    </location>
</feature>
<dbReference type="AlphaFoldDB" id="A0A7X7LVS6"/>
<dbReference type="InterPro" id="IPR036188">
    <property type="entry name" value="FAD/NAD-bd_sf"/>
</dbReference>
<protein>
    <submittedName>
        <fullName evidence="2">FAD-NAD(P)-binding protein</fullName>
    </submittedName>
</protein>
<dbReference type="SUPFAM" id="SSF51905">
    <property type="entry name" value="FAD/NAD(P)-binding domain"/>
    <property type="match status" value="1"/>
</dbReference>
<dbReference type="NCBIfam" id="NF007381">
    <property type="entry name" value="PRK09897.1"/>
    <property type="match status" value="1"/>
</dbReference>
<dbReference type="PANTHER" id="PTHR40254:SF1">
    <property type="entry name" value="BLR0577 PROTEIN"/>
    <property type="match status" value="1"/>
</dbReference>
<proteinExistence type="predicted"/>
<organism evidence="2 3">
    <name type="scientific">Thauera phenolivorans</name>
    <dbReference type="NCBI Taxonomy" id="1792543"/>
    <lineage>
        <taxon>Bacteria</taxon>
        <taxon>Pseudomonadati</taxon>
        <taxon>Pseudomonadota</taxon>
        <taxon>Betaproteobacteria</taxon>
        <taxon>Rhodocyclales</taxon>
        <taxon>Zoogloeaceae</taxon>
        <taxon>Thauera</taxon>
    </lineage>
</organism>
<dbReference type="Proteomes" id="UP000536534">
    <property type="component" value="Unassembled WGS sequence"/>
</dbReference>
<dbReference type="PANTHER" id="PTHR40254">
    <property type="entry name" value="BLR0577 PROTEIN"/>
    <property type="match status" value="1"/>
</dbReference>
<comment type="caution">
    <text evidence="2">The sequence shown here is derived from an EMBL/GenBank/DDBJ whole genome shotgun (WGS) entry which is preliminary data.</text>
</comment>
<name>A0A7X7LVS6_9RHOO</name>
<feature type="non-terminal residue" evidence="2">
    <location>
        <position position="537"/>
    </location>
</feature>
<reference evidence="2 3" key="1">
    <citation type="journal article" date="2020" name="Biotechnol. Biofuels">
        <title>New insights from the biogas microbiome by comprehensive genome-resolved metagenomics of nearly 1600 species originating from multiple anaerobic digesters.</title>
        <authorList>
            <person name="Campanaro S."/>
            <person name="Treu L."/>
            <person name="Rodriguez-R L.M."/>
            <person name="Kovalovszki A."/>
            <person name="Ziels R.M."/>
            <person name="Maus I."/>
            <person name="Zhu X."/>
            <person name="Kougias P.G."/>
            <person name="Basile A."/>
            <person name="Luo G."/>
            <person name="Schluter A."/>
            <person name="Konstantinidis K.T."/>
            <person name="Angelidaki I."/>
        </authorList>
    </citation>
    <scope>NUCLEOTIDE SEQUENCE [LARGE SCALE GENOMIC DNA]</scope>
    <source>
        <strain evidence="2">AS06rmzACSIP_256</strain>
    </source>
</reference>
<sequence length="537" mass="59429">MKRIAIVGAGPTGIYTLDALLKSEAPLSISIYEQAEQAGVGMPYSDEENSRRMLANIASIEIPPIACTYLDWLRQQDEKRLARFGVAKRGLHDRQFLPRVLLGNYFRDQFLALVERAAERGLELAVHESCEVTDLEATAEGVALWADGAAVAGVFDLVVIATGHVWPDEDEATRSYFPSPWSGLVDASIPACRVGVMGTSLSAIDAAMAVVAQHGAFAEGQDGRLRFDLDPASDSLEITLMSRSGILPEADFYCPIPYEPLEVVTDAAIEKEIAAGADGLLDRVFALVARELQAADPAWSERVALSTLDADSFADAYFRDRQRYDSFRWAEYNLAEVERNRRDRRTVPWRYAILRMHEVVEAVVPELDERDGERFKAGLCKVFVDNYAAIPPESIRRLLALREAGVIGVLELGHDYEMKVLDDRTVIELDGETLAFDVFIDARGQRPLATKDLPFPRLRRQLQAVGDDIPDVGDDYTLLAPELARGRIAFGALPYLMHDRPFVQGITASAEIGAAIARAVTQKSSRARRRLAYIEMA</sequence>
<dbReference type="EMBL" id="JAAYYV010000138">
    <property type="protein sequence ID" value="NLF53796.1"/>
    <property type="molecule type" value="Genomic_DNA"/>
</dbReference>